<dbReference type="RefSeq" id="WP_157523325.1">
    <property type="nucleotide sequence ID" value="NZ_CP066775.1"/>
</dbReference>
<keyword evidence="2" id="KW-1185">Reference proteome</keyword>
<dbReference type="EMBL" id="CP066775">
    <property type="protein sequence ID" value="QQL49969.1"/>
    <property type="molecule type" value="Genomic_DNA"/>
</dbReference>
<accession>A0A6I4HV78</accession>
<evidence type="ECO:0000313" key="1">
    <source>
        <dbReference type="EMBL" id="QQL49969.1"/>
    </source>
</evidence>
<dbReference type="Proteomes" id="UP000429232">
    <property type="component" value="Chromosome"/>
</dbReference>
<dbReference type="Pfam" id="PF13571">
    <property type="entry name" value="DUF4133"/>
    <property type="match status" value="1"/>
</dbReference>
<gene>
    <name evidence="1" type="ORF">GO620_000520</name>
</gene>
<proteinExistence type="predicted"/>
<organism evidence="1 2">
    <name type="scientific">Mucilaginibacter ginkgonis</name>
    <dbReference type="NCBI Taxonomy" id="2682091"/>
    <lineage>
        <taxon>Bacteria</taxon>
        <taxon>Pseudomonadati</taxon>
        <taxon>Bacteroidota</taxon>
        <taxon>Sphingobacteriia</taxon>
        <taxon>Sphingobacteriales</taxon>
        <taxon>Sphingobacteriaceae</taxon>
        <taxon>Mucilaginibacter</taxon>
    </lineage>
</organism>
<reference evidence="1 2" key="1">
    <citation type="submission" date="2020-12" db="EMBL/GenBank/DDBJ databases">
        <title>HMF7856_wgs.fasta genome submission.</title>
        <authorList>
            <person name="Kang H."/>
            <person name="Kim H."/>
            <person name="Joh K."/>
        </authorList>
    </citation>
    <scope>NUCLEOTIDE SEQUENCE [LARGE SCALE GENOMIC DNA]</scope>
    <source>
        <strain evidence="1 2">HMF7856</strain>
    </source>
</reference>
<protein>
    <submittedName>
        <fullName evidence="1">DUF4133 domain-containing protein</fullName>
    </submittedName>
</protein>
<dbReference type="AlphaFoldDB" id="A0A6I4HV78"/>
<sequence>MIYQLNKGVNKPIEFKGLKAQYIGFLAAGLVLLLLLFAAAYIIGIPAYLIIPFIACAGFFLVHRVYYFSNKYGEYGLMKKAAKKFLPRYLKFNSRKLFTHLNR</sequence>
<name>A0A6I4HV78_9SPHI</name>
<dbReference type="KEGG" id="mgik:GO620_000520"/>
<dbReference type="InterPro" id="IPR025407">
    <property type="entry name" value="DUF4133"/>
</dbReference>
<evidence type="ECO:0000313" key="2">
    <source>
        <dbReference type="Proteomes" id="UP000429232"/>
    </source>
</evidence>